<dbReference type="STRING" id="1549748.WH95_04175"/>
<comment type="caution">
    <text evidence="1">The sequence shown here is derived from an EMBL/GenBank/DDBJ whole genome shotgun (WGS) entry which is preliminary data.</text>
</comment>
<proteinExistence type="predicted"/>
<sequence length="238" mass="26094">MNRIGGSLRYSLLFVTVLFVSGCSNFPGKDGFFASKKAASDTQIPTEPQIAARGNAKHEPQVVSELEVPKPNWKPENIPDKPVDSEELAVLQTGEDLTDKSFSITPVITPKISDLLGMSFIQVRDKLGQPVWIRDVYPARVWGYDIESCSLQIFFYPKLDQAGDYRVLAYESGLNGDGVSKVTSLKADDEKRAGSKTPLKPTAISKEDHAVVQACFQKIIEETDSLKGNGSENLVPDS</sequence>
<dbReference type="RefSeq" id="WP_046503463.1">
    <property type="nucleotide sequence ID" value="NZ_LANI01000003.1"/>
</dbReference>
<dbReference type="OrthoDB" id="7376129at2"/>
<dbReference type="AlphaFoldDB" id="A0A0M2R710"/>
<reference evidence="1 2" key="1">
    <citation type="submission" date="2015-03" db="EMBL/GenBank/DDBJ databases">
        <title>Genome sequence of Kiloniella sp. P1-1, isolated from the gut microflora of Pacific white shrimp, Penaeus vannamei.</title>
        <authorList>
            <person name="Shao Z."/>
            <person name="Wang L."/>
            <person name="Li X."/>
        </authorList>
    </citation>
    <scope>NUCLEOTIDE SEQUENCE [LARGE SCALE GENOMIC DNA]</scope>
    <source>
        <strain evidence="1 2">P1-1</strain>
    </source>
</reference>
<name>A0A0M2R710_9PROT</name>
<organism evidence="1 2">
    <name type="scientific">Kiloniella litopenaei</name>
    <dbReference type="NCBI Taxonomy" id="1549748"/>
    <lineage>
        <taxon>Bacteria</taxon>
        <taxon>Pseudomonadati</taxon>
        <taxon>Pseudomonadota</taxon>
        <taxon>Alphaproteobacteria</taxon>
        <taxon>Rhodospirillales</taxon>
        <taxon>Kiloniellaceae</taxon>
        <taxon>Kiloniella</taxon>
    </lineage>
</organism>
<protein>
    <submittedName>
        <fullName evidence="1">Uncharacterized protein</fullName>
    </submittedName>
</protein>
<dbReference type="EMBL" id="LANI01000003">
    <property type="protein sequence ID" value="KKJ77662.1"/>
    <property type="molecule type" value="Genomic_DNA"/>
</dbReference>
<keyword evidence="2" id="KW-1185">Reference proteome</keyword>
<dbReference type="Proteomes" id="UP000034491">
    <property type="component" value="Unassembled WGS sequence"/>
</dbReference>
<evidence type="ECO:0000313" key="1">
    <source>
        <dbReference type="EMBL" id="KKJ77662.1"/>
    </source>
</evidence>
<gene>
    <name evidence="1" type="ORF">WH95_04175</name>
</gene>
<accession>A0A0M2R710</accession>
<dbReference type="PROSITE" id="PS51257">
    <property type="entry name" value="PROKAR_LIPOPROTEIN"/>
    <property type="match status" value="1"/>
</dbReference>
<evidence type="ECO:0000313" key="2">
    <source>
        <dbReference type="Proteomes" id="UP000034491"/>
    </source>
</evidence>